<evidence type="ECO:0000313" key="2">
    <source>
        <dbReference type="EMBL" id="PSK37576.1"/>
    </source>
</evidence>
<sequence length="206" mass="23354">MVFGFLGMAVCSMLAGFGESLDLTLFRKLALVTAGMWLFVTIGRIYTILYFFKSLKEFKLIMTCVLGGAVSVFTNAFVYKALPYNLRLYMYFPYCLVMAALVYFKVPNTPRLSANIGFNSKGRTLWPNLAGFVSSVLLNFVMMHFNGLPPFLYGVCILVHMALQGLFALPLMRLGHVKFWDTLIINQTRGYTEELREIYLPIVAPF</sequence>
<dbReference type="Proteomes" id="UP000241107">
    <property type="component" value="Unassembled WGS sequence"/>
</dbReference>
<evidence type="ECO:0000256" key="1">
    <source>
        <dbReference type="SAM" id="Phobius"/>
    </source>
</evidence>
<keyword evidence="1" id="KW-1133">Transmembrane helix</keyword>
<feature type="transmembrane region" description="Helical" evidence="1">
    <location>
        <begin position="125"/>
        <end position="145"/>
    </location>
</feature>
<dbReference type="AlphaFoldDB" id="A0A2P7YNN0"/>
<feature type="transmembrane region" description="Helical" evidence="1">
    <location>
        <begin position="88"/>
        <end position="104"/>
    </location>
</feature>
<dbReference type="EMBL" id="PYFQ01000008">
    <property type="protein sequence ID" value="PSK37576.1"/>
    <property type="molecule type" value="Genomic_DNA"/>
</dbReference>
<dbReference type="GeneID" id="36566671"/>
<comment type="caution">
    <text evidence="2">The sequence shown here is derived from an EMBL/GenBank/DDBJ whole genome shotgun (WGS) entry which is preliminary data.</text>
</comment>
<feature type="transmembrane region" description="Helical" evidence="1">
    <location>
        <begin position="151"/>
        <end position="171"/>
    </location>
</feature>
<feature type="transmembrane region" description="Helical" evidence="1">
    <location>
        <begin position="30"/>
        <end position="52"/>
    </location>
</feature>
<keyword evidence="1" id="KW-0812">Transmembrane</keyword>
<gene>
    <name evidence="2" type="ORF">C7M61_003282</name>
</gene>
<organism evidence="2 3">
    <name type="scientific">Candidozyma pseudohaemuli</name>
    <dbReference type="NCBI Taxonomy" id="418784"/>
    <lineage>
        <taxon>Eukaryota</taxon>
        <taxon>Fungi</taxon>
        <taxon>Dikarya</taxon>
        <taxon>Ascomycota</taxon>
        <taxon>Saccharomycotina</taxon>
        <taxon>Pichiomycetes</taxon>
        <taxon>Metschnikowiaceae</taxon>
        <taxon>Candidozyma</taxon>
    </lineage>
</organism>
<keyword evidence="1" id="KW-0472">Membrane</keyword>
<feature type="transmembrane region" description="Helical" evidence="1">
    <location>
        <begin position="64"/>
        <end position="82"/>
    </location>
</feature>
<accession>A0A2P7YNN0</accession>
<proteinExistence type="predicted"/>
<dbReference type="RefSeq" id="XP_024713111.1">
    <property type="nucleotide sequence ID" value="XM_024858624.1"/>
</dbReference>
<protein>
    <submittedName>
        <fullName evidence="2">Uncharacterized protein</fullName>
    </submittedName>
</protein>
<keyword evidence="3" id="KW-1185">Reference proteome</keyword>
<name>A0A2P7YNN0_9ASCO</name>
<reference evidence="2 3" key="1">
    <citation type="submission" date="2018-03" db="EMBL/GenBank/DDBJ databases">
        <title>Candida pseudohaemulonii genome assembly and annotation.</title>
        <authorList>
            <person name="Munoz J.F."/>
            <person name="Gade L.G."/>
            <person name="Chow N.A."/>
            <person name="Litvintseva A.P."/>
            <person name="Loparev V.N."/>
            <person name="Cuomo C.A."/>
        </authorList>
    </citation>
    <scope>NUCLEOTIDE SEQUENCE [LARGE SCALE GENOMIC DNA]</scope>
    <source>
        <strain evidence="2 3">B12108</strain>
    </source>
</reference>
<evidence type="ECO:0000313" key="3">
    <source>
        <dbReference type="Proteomes" id="UP000241107"/>
    </source>
</evidence>
<dbReference type="VEuPathDB" id="FungiDB:C7M61_003282"/>